<dbReference type="PIRSF" id="PIRSF000239">
    <property type="entry name" value="AHPC"/>
    <property type="match status" value="1"/>
</dbReference>
<evidence type="ECO:0000256" key="9">
    <source>
        <dbReference type="ARBA" id="ARBA00032824"/>
    </source>
</evidence>
<dbReference type="NCBIfam" id="NF006960">
    <property type="entry name" value="PRK09437.1"/>
    <property type="match status" value="1"/>
</dbReference>
<keyword evidence="7" id="KW-1015">Disulfide bond</keyword>
<dbReference type="InterPro" id="IPR013766">
    <property type="entry name" value="Thioredoxin_domain"/>
</dbReference>
<comment type="caution">
    <text evidence="15">The sequence shown here is derived from an EMBL/GenBank/DDBJ whole genome shotgun (WGS) entry which is preliminary data.</text>
</comment>
<keyword evidence="5" id="KW-0049">Antioxidant</keyword>
<evidence type="ECO:0000256" key="4">
    <source>
        <dbReference type="ARBA" id="ARBA00022559"/>
    </source>
</evidence>
<comment type="catalytic activity">
    <reaction evidence="12">
        <text>a hydroperoxide + [thioredoxin]-dithiol = an alcohol + [thioredoxin]-disulfide + H2O</text>
        <dbReference type="Rhea" id="RHEA:62620"/>
        <dbReference type="Rhea" id="RHEA-COMP:10698"/>
        <dbReference type="Rhea" id="RHEA-COMP:10700"/>
        <dbReference type="ChEBI" id="CHEBI:15377"/>
        <dbReference type="ChEBI" id="CHEBI:29950"/>
        <dbReference type="ChEBI" id="CHEBI:30879"/>
        <dbReference type="ChEBI" id="CHEBI:35924"/>
        <dbReference type="ChEBI" id="CHEBI:50058"/>
        <dbReference type="EC" id="1.11.1.24"/>
    </reaction>
</comment>
<dbReference type="PANTHER" id="PTHR42801">
    <property type="entry name" value="THIOREDOXIN-DEPENDENT PEROXIDE REDUCTASE"/>
    <property type="match status" value="1"/>
</dbReference>
<dbReference type="Proteomes" id="UP000238642">
    <property type="component" value="Unassembled WGS sequence"/>
</dbReference>
<evidence type="ECO:0000313" key="15">
    <source>
        <dbReference type="EMBL" id="PRD54092.1"/>
    </source>
</evidence>
<dbReference type="InterPro" id="IPR000866">
    <property type="entry name" value="AhpC/TSA"/>
</dbReference>
<comment type="similarity">
    <text evidence="10">Belongs to the peroxiredoxin family. BCP/PrxQ subfamily.</text>
</comment>
<evidence type="ECO:0000256" key="3">
    <source>
        <dbReference type="ARBA" id="ARBA00013017"/>
    </source>
</evidence>
<dbReference type="InterPro" id="IPR024706">
    <property type="entry name" value="Peroxiredoxin_AhpC-typ"/>
</dbReference>
<dbReference type="GO" id="GO:0034599">
    <property type="term" value="P:cellular response to oxidative stress"/>
    <property type="evidence" value="ECO:0007669"/>
    <property type="project" value="TreeGrafter"/>
</dbReference>
<organism evidence="15 16">
    <name type="scientific">Sphingobacterium gobiense</name>
    <dbReference type="NCBI Taxonomy" id="1382456"/>
    <lineage>
        <taxon>Bacteria</taxon>
        <taxon>Pseudomonadati</taxon>
        <taxon>Bacteroidota</taxon>
        <taxon>Sphingobacteriia</taxon>
        <taxon>Sphingobacteriales</taxon>
        <taxon>Sphingobacteriaceae</taxon>
        <taxon>Sphingobacterium</taxon>
    </lineage>
</organism>
<proteinExistence type="inferred from homology"/>
<evidence type="ECO:0000256" key="6">
    <source>
        <dbReference type="ARBA" id="ARBA00023002"/>
    </source>
</evidence>
<keyword evidence="16" id="KW-1185">Reference proteome</keyword>
<evidence type="ECO:0000256" key="12">
    <source>
        <dbReference type="ARBA" id="ARBA00049091"/>
    </source>
</evidence>
<comment type="subunit">
    <text evidence="2">Monomer.</text>
</comment>
<evidence type="ECO:0000256" key="8">
    <source>
        <dbReference type="ARBA" id="ARBA00023284"/>
    </source>
</evidence>
<feature type="domain" description="Thioredoxin" evidence="14">
    <location>
        <begin position="4"/>
        <end position="155"/>
    </location>
</feature>
<dbReference type="PROSITE" id="PS51352">
    <property type="entry name" value="THIOREDOXIN_2"/>
    <property type="match status" value="1"/>
</dbReference>
<dbReference type="EC" id="1.11.1.24" evidence="3"/>
<dbReference type="AlphaFoldDB" id="A0A2S9JLR7"/>
<evidence type="ECO:0000256" key="13">
    <source>
        <dbReference type="PIRSR" id="PIRSR000239-1"/>
    </source>
</evidence>
<dbReference type="FunFam" id="3.40.30.10:FF:000007">
    <property type="entry name" value="Thioredoxin-dependent thiol peroxidase"/>
    <property type="match status" value="1"/>
</dbReference>
<keyword evidence="8" id="KW-0676">Redox-active center</keyword>
<dbReference type="OrthoDB" id="9812811at2"/>
<sequence length="155" mass="17634">MTTLQIGDKAPEIIAKNQSGEIIKLSDFSGKKVILYFYPKDNTPGCTTEACNFRDNYQSLVQDGFEVLGVSIDSEQSHQKFISKFDLPFNLLADENQKIVNDYGVWVEKNMYGRKYMGTARTTFVIDEQGIIQHIVKKVDNKNASQQIRDLVTKD</sequence>
<dbReference type="InterPro" id="IPR036249">
    <property type="entry name" value="Thioredoxin-like_sf"/>
</dbReference>
<evidence type="ECO:0000256" key="10">
    <source>
        <dbReference type="ARBA" id="ARBA00038489"/>
    </source>
</evidence>
<keyword evidence="4 15" id="KW-0575">Peroxidase</keyword>
<dbReference type="InterPro" id="IPR050924">
    <property type="entry name" value="Peroxiredoxin_BCP/PrxQ"/>
</dbReference>
<dbReference type="GO" id="GO:0008379">
    <property type="term" value="F:thioredoxin peroxidase activity"/>
    <property type="evidence" value="ECO:0007669"/>
    <property type="project" value="TreeGrafter"/>
</dbReference>
<evidence type="ECO:0000256" key="5">
    <source>
        <dbReference type="ARBA" id="ARBA00022862"/>
    </source>
</evidence>
<evidence type="ECO:0000256" key="11">
    <source>
        <dbReference type="ARBA" id="ARBA00042639"/>
    </source>
</evidence>
<dbReference type="SUPFAM" id="SSF52833">
    <property type="entry name" value="Thioredoxin-like"/>
    <property type="match status" value="1"/>
</dbReference>
<feature type="active site" description="Cysteine sulfenic acid (-SOH) intermediate; for peroxidase activity" evidence="13">
    <location>
        <position position="46"/>
    </location>
</feature>
<evidence type="ECO:0000259" key="14">
    <source>
        <dbReference type="PROSITE" id="PS51352"/>
    </source>
</evidence>
<dbReference type="Gene3D" id="3.40.30.10">
    <property type="entry name" value="Glutaredoxin"/>
    <property type="match status" value="1"/>
</dbReference>
<dbReference type="CDD" id="cd03017">
    <property type="entry name" value="PRX_BCP"/>
    <property type="match status" value="1"/>
</dbReference>
<evidence type="ECO:0000256" key="1">
    <source>
        <dbReference type="ARBA" id="ARBA00003330"/>
    </source>
</evidence>
<gene>
    <name evidence="15" type="ORF">C5749_11410</name>
</gene>
<dbReference type="GO" id="GO:0005737">
    <property type="term" value="C:cytoplasm"/>
    <property type="evidence" value="ECO:0007669"/>
    <property type="project" value="TreeGrafter"/>
</dbReference>
<comment type="function">
    <text evidence="1">Thiol-specific peroxidase that catalyzes the reduction of hydrogen peroxide and organic hydroperoxides to water and alcohols, respectively. Plays a role in cell protection against oxidative stress by detoxifying peroxides and as sensor of hydrogen peroxide-mediated signaling events.</text>
</comment>
<dbReference type="RefSeq" id="WP_105726133.1">
    <property type="nucleotide sequence ID" value="NZ_PVBS01000002.1"/>
</dbReference>
<dbReference type="GO" id="GO:0045454">
    <property type="term" value="P:cell redox homeostasis"/>
    <property type="evidence" value="ECO:0007669"/>
    <property type="project" value="TreeGrafter"/>
</dbReference>
<evidence type="ECO:0000256" key="7">
    <source>
        <dbReference type="ARBA" id="ARBA00023157"/>
    </source>
</evidence>
<name>A0A2S9JLR7_9SPHI</name>
<evidence type="ECO:0000256" key="2">
    <source>
        <dbReference type="ARBA" id="ARBA00011245"/>
    </source>
</evidence>
<evidence type="ECO:0000313" key="16">
    <source>
        <dbReference type="Proteomes" id="UP000238642"/>
    </source>
</evidence>
<protein>
    <recommendedName>
        <fullName evidence="3">thioredoxin-dependent peroxiredoxin</fullName>
        <ecNumber evidence="3">1.11.1.24</ecNumber>
    </recommendedName>
    <alternativeName>
        <fullName evidence="9">Thioredoxin peroxidase</fullName>
    </alternativeName>
    <alternativeName>
        <fullName evidence="11">Thioredoxin-dependent peroxiredoxin Bcp</fullName>
    </alternativeName>
</protein>
<keyword evidence="6" id="KW-0560">Oxidoreductase</keyword>
<reference evidence="15 16" key="1">
    <citation type="submission" date="2018-02" db="EMBL/GenBank/DDBJ databases">
        <title>The draft genome of Sphingobacterium gobiense H7.</title>
        <authorList>
            <person name="Li L."/>
            <person name="Liu L."/>
            <person name="Zhang X."/>
            <person name="Wang T."/>
            <person name="Liang L."/>
        </authorList>
    </citation>
    <scope>NUCLEOTIDE SEQUENCE [LARGE SCALE GENOMIC DNA]</scope>
    <source>
        <strain evidence="15 16">ACCC 05757</strain>
    </source>
</reference>
<dbReference type="PANTHER" id="PTHR42801:SF4">
    <property type="entry name" value="AHPC_TSA FAMILY PROTEIN"/>
    <property type="match status" value="1"/>
</dbReference>
<dbReference type="EMBL" id="PVBS01000002">
    <property type="protein sequence ID" value="PRD54092.1"/>
    <property type="molecule type" value="Genomic_DNA"/>
</dbReference>
<accession>A0A2S9JLR7</accession>
<dbReference type="Pfam" id="PF00578">
    <property type="entry name" value="AhpC-TSA"/>
    <property type="match status" value="1"/>
</dbReference>